<dbReference type="SUPFAM" id="SSF81901">
    <property type="entry name" value="HCP-like"/>
    <property type="match status" value="1"/>
</dbReference>
<dbReference type="InterPro" id="IPR025874">
    <property type="entry name" value="DZR"/>
</dbReference>
<evidence type="ECO:0000313" key="3">
    <source>
        <dbReference type="Proteomes" id="UP000190395"/>
    </source>
</evidence>
<dbReference type="Gene3D" id="1.25.40.10">
    <property type="entry name" value="Tetratricopeptide repeat domain"/>
    <property type="match status" value="1"/>
</dbReference>
<dbReference type="AlphaFoldDB" id="A0A1T4LTB3"/>
<dbReference type="OrthoDB" id="1045962at2"/>
<sequence>MANCTNCGAELNENQKFCSECGTPVNQICKNCGIELKAGTKFCPECGTAQSENHVNKTNDNLSTLEKINFEKASKEFLTSTNYERLLGLIKPVYEKHQHNEEVLSLYLRILLDADFEEAKKFLERITDEYLDVYFCKIKACMLDNEFTEAEELLDKADTKWPENKILKYVRTELLLRIGAETENQECIADGLELLCNTENPENKREESECRKIFVVIDDLELYDMHDSELHDYIFVLEFIKRVADNGNLCAQSYLGFLYDKFNELERDYEKIWMRAEQGDMVAQYKLGTLYENFYKIINFKGNYRETIKWYRKSAEQGYEVAQYCLGRMYYYGDGISQNYKEGLKWFLESAEQNYAEAQYSLGHAYEEGIGVESNYDEAIKWYEKAAEQGHSKAKRALDNLKKRGRLPDLFEEFERIDSGMKIIRSKNFDE</sequence>
<protein>
    <submittedName>
        <fullName evidence="2">Sel1 repeat-containing protein</fullName>
    </submittedName>
</protein>
<dbReference type="RefSeq" id="WP_078930418.1">
    <property type="nucleotide sequence ID" value="NZ_FUXC01000002.1"/>
</dbReference>
<name>A0A1T4LTB3_9SPIR</name>
<proteinExistence type="predicted"/>
<evidence type="ECO:0000313" key="2">
    <source>
        <dbReference type="EMBL" id="SJZ57989.1"/>
    </source>
</evidence>
<dbReference type="SUPFAM" id="SSF48452">
    <property type="entry name" value="TPR-like"/>
    <property type="match status" value="1"/>
</dbReference>
<dbReference type="InterPro" id="IPR006597">
    <property type="entry name" value="Sel1-like"/>
</dbReference>
<dbReference type="STRING" id="225004.SAMN02745152_00681"/>
<dbReference type="EMBL" id="FUXC01000002">
    <property type="protein sequence ID" value="SJZ57989.1"/>
    <property type="molecule type" value="Genomic_DNA"/>
</dbReference>
<accession>A0A1T4LTB3</accession>
<dbReference type="Proteomes" id="UP000190395">
    <property type="component" value="Unassembled WGS sequence"/>
</dbReference>
<dbReference type="InterPro" id="IPR011990">
    <property type="entry name" value="TPR-like_helical_dom_sf"/>
</dbReference>
<evidence type="ECO:0000259" key="1">
    <source>
        <dbReference type="Pfam" id="PF12773"/>
    </source>
</evidence>
<dbReference type="Pfam" id="PF08238">
    <property type="entry name" value="Sel1"/>
    <property type="match status" value="3"/>
</dbReference>
<gene>
    <name evidence="2" type="ORF">SAMN02745152_00681</name>
</gene>
<dbReference type="Pfam" id="PF12773">
    <property type="entry name" value="DZR"/>
    <property type="match status" value="1"/>
</dbReference>
<reference evidence="2 3" key="1">
    <citation type="submission" date="2017-02" db="EMBL/GenBank/DDBJ databases">
        <authorList>
            <person name="Peterson S.W."/>
        </authorList>
    </citation>
    <scope>NUCLEOTIDE SEQUENCE [LARGE SCALE GENOMIC DNA]</scope>
    <source>
        <strain evidence="2 3">ATCC BAA-909</strain>
    </source>
</reference>
<feature type="domain" description="DZANK-type" evidence="1">
    <location>
        <begin position="4"/>
        <end position="47"/>
    </location>
</feature>
<dbReference type="PANTHER" id="PTHR11102">
    <property type="entry name" value="SEL-1-LIKE PROTEIN"/>
    <property type="match status" value="1"/>
</dbReference>
<dbReference type="InterPro" id="IPR050767">
    <property type="entry name" value="Sel1_AlgK"/>
</dbReference>
<dbReference type="PANTHER" id="PTHR11102:SF160">
    <property type="entry name" value="ERAD-ASSOCIATED E3 UBIQUITIN-PROTEIN LIGASE COMPONENT HRD3"/>
    <property type="match status" value="1"/>
</dbReference>
<organism evidence="2 3">
    <name type="scientific">Treponema berlinense</name>
    <dbReference type="NCBI Taxonomy" id="225004"/>
    <lineage>
        <taxon>Bacteria</taxon>
        <taxon>Pseudomonadati</taxon>
        <taxon>Spirochaetota</taxon>
        <taxon>Spirochaetia</taxon>
        <taxon>Spirochaetales</taxon>
        <taxon>Treponemataceae</taxon>
        <taxon>Treponema</taxon>
    </lineage>
</organism>
<dbReference type="GeneID" id="303366947"/>
<dbReference type="SMART" id="SM00671">
    <property type="entry name" value="SEL1"/>
    <property type="match status" value="3"/>
</dbReference>
<keyword evidence="3" id="KW-1185">Reference proteome</keyword>